<dbReference type="PROSITE" id="PS51702">
    <property type="entry name" value="HTH_MU"/>
    <property type="match status" value="1"/>
</dbReference>
<evidence type="ECO:0000313" key="2">
    <source>
        <dbReference type="EMBL" id="MVA56398.1"/>
    </source>
</evidence>
<dbReference type="InterPro" id="IPR009061">
    <property type="entry name" value="DNA-bd_dom_put_sf"/>
</dbReference>
<comment type="caution">
    <text evidence="2">The sequence shown here is derived from an EMBL/GenBank/DDBJ whole genome shotgun (WGS) entry which is preliminary data.</text>
</comment>
<evidence type="ECO:0000313" key="3">
    <source>
        <dbReference type="Proteomes" id="UP000440716"/>
    </source>
</evidence>
<organism evidence="2 3">
    <name type="scientific">Agrobacterium vitis</name>
    <name type="common">Rhizobium vitis</name>
    <dbReference type="NCBI Taxonomy" id="373"/>
    <lineage>
        <taxon>Bacteria</taxon>
        <taxon>Pseudomonadati</taxon>
        <taxon>Pseudomonadota</taxon>
        <taxon>Alphaproteobacteria</taxon>
        <taxon>Hyphomicrobiales</taxon>
        <taxon>Rhizobiaceae</taxon>
        <taxon>Rhizobium/Agrobacterium group</taxon>
        <taxon>Agrobacterium</taxon>
    </lineage>
</organism>
<accession>A0A7K1REH5</accession>
<dbReference type="InterPro" id="IPR003314">
    <property type="entry name" value="Mu-type_HTH"/>
</dbReference>
<feature type="domain" description="HTH Mu-type" evidence="1">
    <location>
        <begin position="1"/>
        <end position="80"/>
    </location>
</feature>
<evidence type="ECO:0000259" key="1">
    <source>
        <dbReference type="PROSITE" id="PS51702"/>
    </source>
</evidence>
<dbReference type="Proteomes" id="UP000440716">
    <property type="component" value="Unassembled WGS sequence"/>
</dbReference>
<gene>
    <name evidence="2" type="ORF">GOZ88_09765</name>
</gene>
<reference evidence="2 3" key="1">
    <citation type="submission" date="2019-12" db="EMBL/GenBank/DDBJ databases">
        <title>Whole-genome sequencing of Allorhizobium vitis.</title>
        <authorList>
            <person name="Gan H.M."/>
            <person name="Szegedi E."/>
            <person name="Burr T."/>
            <person name="Savka M.A."/>
        </authorList>
    </citation>
    <scope>NUCLEOTIDE SEQUENCE [LARGE SCALE GENOMIC DNA]</scope>
    <source>
        <strain evidence="2 3">CG415</strain>
    </source>
</reference>
<sequence>MTFLTAKEIADAGVRLKLRALPHTKRGVQDHIDRHNWKNLSDDLCRKRAGREGGGGYEFHISLLPEALQAALHGERVRELVTASQQATKSKEVTAREKLSTATLSARQRDVMNARSAILSAIEMHQIISGLSLRQAIYSFLADPTALDVSETILITANDRTSGKAMVSRATLYEWFKLRDTVGLGALAPLPTKEKQEVPSWFWQFLRFYAQPTKPCLTDALENYCKALPSHIMPPNYDQVRRLMARLGNVEKHRGREGSLTLKTAARSARFVLLDEPGMSVSELNANPKVQRYFQPSEFRDLFEDLFEEVSIGLHINNVTATCRVPRLLDLDRLRQALQFEFDLPYPEGRMGFADKALSIFSQRLGVSL</sequence>
<dbReference type="RefSeq" id="WP_156591023.1">
    <property type="nucleotide sequence ID" value="NZ_WPHU01000003.1"/>
</dbReference>
<proteinExistence type="predicted"/>
<dbReference type="SUPFAM" id="SSF46955">
    <property type="entry name" value="Putative DNA-binding domain"/>
    <property type="match status" value="1"/>
</dbReference>
<dbReference type="InterPro" id="IPR036388">
    <property type="entry name" value="WH-like_DNA-bd_sf"/>
</dbReference>
<dbReference type="Gene3D" id="1.10.10.10">
    <property type="entry name" value="Winged helix-like DNA-binding domain superfamily/Winged helix DNA-binding domain"/>
    <property type="match status" value="1"/>
</dbReference>
<dbReference type="AlphaFoldDB" id="A0A7K1REH5"/>
<dbReference type="Pfam" id="PF02316">
    <property type="entry name" value="HTH_Tnp_Mu_1"/>
    <property type="match status" value="1"/>
</dbReference>
<name>A0A7K1REH5_AGRVI</name>
<dbReference type="EMBL" id="WPHU01000003">
    <property type="protein sequence ID" value="MVA56398.1"/>
    <property type="molecule type" value="Genomic_DNA"/>
</dbReference>
<protein>
    <recommendedName>
        <fullName evidence="1">HTH Mu-type domain-containing protein</fullName>
    </recommendedName>
</protein>
<dbReference type="GO" id="GO:0003677">
    <property type="term" value="F:DNA binding"/>
    <property type="evidence" value="ECO:0007669"/>
    <property type="project" value="InterPro"/>
</dbReference>